<evidence type="ECO:0000256" key="1">
    <source>
        <dbReference type="SAM" id="Phobius"/>
    </source>
</evidence>
<gene>
    <name evidence="2" type="ORF">GCM10009613_64970</name>
</gene>
<evidence type="ECO:0000313" key="2">
    <source>
        <dbReference type="EMBL" id="GAA1403596.1"/>
    </source>
</evidence>
<dbReference type="EMBL" id="BAAAJK010000062">
    <property type="protein sequence ID" value="GAA1403596.1"/>
    <property type="molecule type" value="Genomic_DNA"/>
</dbReference>
<evidence type="ECO:0008006" key="4">
    <source>
        <dbReference type="Google" id="ProtNLM"/>
    </source>
</evidence>
<protein>
    <recommendedName>
        <fullName evidence="4">DUF4190 domain-containing protein</fullName>
    </recommendedName>
</protein>
<keyword evidence="1" id="KW-0472">Membrane</keyword>
<sequence length="91" mass="9392">MPAATEESQKMSNVQTAAKPTLAYVSLALGALAVIAGFLVPLFAWILGAAGLVVGFLAFRQPATAKLGQIGMVVSFVAILIGVYHFTSLIA</sequence>
<keyword evidence="1" id="KW-0812">Transmembrane</keyword>
<proteinExistence type="predicted"/>
<reference evidence="2 3" key="1">
    <citation type="journal article" date="2019" name="Int. J. Syst. Evol. Microbiol.">
        <title>The Global Catalogue of Microorganisms (GCM) 10K type strain sequencing project: providing services to taxonomists for standard genome sequencing and annotation.</title>
        <authorList>
            <consortium name="The Broad Institute Genomics Platform"/>
            <consortium name="The Broad Institute Genome Sequencing Center for Infectious Disease"/>
            <person name="Wu L."/>
            <person name="Ma J."/>
        </authorList>
    </citation>
    <scope>NUCLEOTIDE SEQUENCE [LARGE SCALE GENOMIC DNA]</scope>
    <source>
        <strain evidence="2 3">JCM 11896</strain>
    </source>
</reference>
<feature type="transmembrane region" description="Helical" evidence="1">
    <location>
        <begin position="21"/>
        <end position="47"/>
    </location>
</feature>
<evidence type="ECO:0000313" key="3">
    <source>
        <dbReference type="Proteomes" id="UP001501414"/>
    </source>
</evidence>
<dbReference type="Proteomes" id="UP001501414">
    <property type="component" value="Unassembled WGS sequence"/>
</dbReference>
<name>A0ABN1YDM9_9PSEU</name>
<accession>A0ABN1YDM9</accession>
<keyword evidence="1" id="KW-1133">Transmembrane helix</keyword>
<organism evidence="2 3">
    <name type="scientific">Pseudonocardia kongjuensis</name>
    <dbReference type="NCBI Taxonomy" id="102227"/>
    <lineage>
        <taxon>Bacteria</taxon>
        <taxon>Bacillati</taxon>
        <taxon>Actinomycetota</taxon>
        <taxon>Actinomycetes</taxon>
        <taxon>Pseudonocardiales</taxon>
        <taxon>Pseudonocardiaceae</taxon>
        <taxon>Pseudonocardia</taxon>
    </lineage>
</organism>
<comment type="caution">
    <text evidence="2">The sequence shown here is derived from an EMBL/GenBank/DDBJ whole genome shotgun (WGS) entry which is preliminary data.</text>
</comment>
<keyword evidence="3" id="KW-1185">Reference proteome</keyword>
<feature type="transmembrane region" description="Helical" evidence="1">
    <location>
        <begin position="67"/>
        <end position="86"/>
    </location>
</feature>